<accession>A0ABQ9LIV8</accession>
<name>A0ABQ9LIV8_HEVBR</name>
<protein>
    <recommendedName>
        <fullName evidence="1">F-box protein At3g26010-like beta-propeller domain-containing protein</fullName>
    </recommendedName>
</protein>
<reference evidence="2 3" key="1">
    <citation type="journal article" date="2023" name="Plant Biotechnol. J.">
        <title>Chromosome-level wild Hevea brasiliensis genome provides new tools for genomic-assisted breeding and valuable loci to elevate rubber yield.</title>
        <authorList>
            <person name="Cheng H."/>
            <person name="Song X."/>
            <person name="Hu Y."/>
            <person name="Wu T."/>
            <person name="Yang Q."/>
            <person name="An Z."/>
            <person name="Feng S."/>
            <person name="Deng Z."/>
            <person name="Wu W."/>
            <person name="Zeng X."/>
            <person name="Tu M."/>
            <person name="Wang X."/>
            <person name="Huang H."/>
        </authorList>
    </citation>
    <scope>NUCLEOTIDE SEQUENCE [LARGE SCALE GENOMIC DNA]</scope>
    <source>
        <strain evidence="2">MT/VB/25A 57/8</strain>
    </source>
</reference>
<dbReference type="PANTHER" id="PTHR35546:SF70">
    <property type="entry name" value="F-BOX PROTEIN INTERACTION DOMAIN PROTEIN"/>
    <property type="match status" value="1"/>
</dbReference>
<evidence type="ECO:0000313" key="3">
    <source>
        <dbReference type="Proteomes" id="UP001174677"/>
    </source>
</evidence>
<dbReference type="InterPro" id="IPR055290">
    <property type="entry name" value="At3g26010-like"/>
</dbReference>
<dbReference type="Pfam" id="PF24750">
    <property type="entry name" value="b-prop_At3g26010-like"/>
    <property type="match status" value="1"/>
</dbReference>
<gene>
    <name evidence="2" type="ORF">P3X46_021884</name>
</gene>
<dbReference type="EMBL" id="JARPOI010000012">
    <property type="protein sequence ID" value="KAJ9167218.1"/>
    <property type="molecule type" value="Genomic_DNA"/>
</dbReference>
<comment type="caution">
    <text evidence="2">The sequence shown here is derived from an EMBL/GenBank/DDBJ whole genome shotgun (WGS) entry which is preliminary data.</text>
</comment>
<evidence type="ECO:0000313" key="2">
    <source>
        <dbReference type="EMBL" id="KAJ9167218.1"/>
    </source>
</evidence>
<dbReference type="PANTHER" id="PTHR35546">
    <property type="entry name" value="F-BOX PROTEIN INTERACTION DOMAIN PROTEIN-RELATED"/>
    <property type="match status" value="1"/>
</dbReference>
<feature type="domain" description="F-box protein At3g26010-like beta-propeller" evidence="1">
    <location>
        <begin position="58"/>
        <end position="234"/>
    </location>
</feature>
<keyword evidence="3" id="KW-1185">Reference proteome</keyword>
<dbReference type="InterPro" id="IPR056592">
    <property type="entry name" value="Beta-prop_At3g26010-like"/>
</dbReference>
<organism evidence="2 3">
    <name type="scientific">Hevea brasiliensis</name>
    <name type="common">Para rubber tree</name>
    <name type="synonym">Siphonia brasiliensis</name>
    <dbReference type="NCBI Taxonomy" id="3981"/>
    <lineage>
        <taxon>Eukaryota</taxon>
        <taxon>Viridiplantae</taxon>
        <taxon>Streptophyta</taxon>
        <taxon>Embryophyta</taxon>
        <taxon>Tracheophyta</taxon>
        <taxon>Spermatophyta</taxon>
        <taxon>Magnoliopsida</taxon>
        <taxon>eudicotyledons</taxon>
        <taxon>Gunneridae</taxon>
        <taxon>Pentapetalae</taxon>
        <taxon>rosids</taxon>
        <taxon>fabids</taxon>
        <taxon>Malpighiales</taxon>
        <taxon>Euphorbiaceae</taxon>
        <taxon>Crotonoideae</taxon>
        <taxon>Micrandreae</taxon>
        <taxon>Hevea</taxon>
    </lineage>
</organism>
<evidence type="ECO:0000259" key="1">
    <source>
        <dbReference type="Pfam" id="PF24750"/>
    </source>
</evidence>
<sequence length="381" mass="44343">MDQKSSRRIRMVAGESNTARNGLLCQYQFEDGSSQFVFLHIGDKSGAVDIDRSLSFCTENYVQVISSCKGFLLLASIGELELKYHVFNPMSRQVFTLPQPAITRRIIRCGLAIDGLHYQVVLVHLADIEVAFDGLEMEIYSSQTGKWRRFHPKNLLPIPVPDFEFPELQTPPLFSNGAIHWEISGYLLVYQVEDDHCDLIELPNFLEDWSWQSTMTYKRCLSEFQGRVHYTYTDFEGVHSWILLNEQDHDYYSLYNIYDRKKFRWALADSVNHQDLNFKHQEIYSHRGQWHMEPYDASPLSFSEDSETMYLQLPGFLVSYNTRTKVLEEFCTYIFPGVNFNCCMFLPFTYGRQIQAETESESLEVGAVHLPIKDKLDTLAF</sequence>
<dbReference type="Proteomes" id="UP001174677">
    <property type="component" value="Chromosome 12"/>
</dbReference>
<proteinExistence type="predicted"/>